<dbReference type="Pfam" id="PF00582">
    <property type="entry name" value="Usp"/>
    <property type="match status" value="2"/>
</dbReference>
<feature type="domain" description="UspA" evidence="4">
    <location>
        <begin position="8"/>
        <end position="147"/>
    </location>
</feature>
<dbReference type="InterPro" id="IPR006015">
    <property type="entry name" value="Universal_stress_UspA"/>
</dbReference>
<dbReference type="PRINTS" id="PR01438">
    <property type="entry name" value="UNVRSLSTRESS"/>
</dbReference>
<dbReference type="OrthoDB" id="3404132at2"/>
<keyword evidence="2" id="KW-0547">Nucleotide-binding</keyword>
<dbReference type="EMBL" id="MASU01000005">
    <property type="protein sequence ID" value="PXY36540.1"/>
    <property type="molecule type" value="Genomic_DNA"/>
</dbReference>
<evidence type="ECO:0000256" key="1">
    <source>
        <dbReference type="ARBA" id="ARBA00008791"/>
    </source>
</evidence>
<evidence type="ECO:0000256" key="2">
    <source>
        <dbReference type="ARBA" id="ARBA00022741"/>
    </source>
</evidence>
<proteinExistence type="inferred from homology"/>
<dbReference type="InterPro" id="IPR006016">
    <property type="entry name" value="UspA"/>
</dbReference>
<comment type="similarity">
    <text evidence="1">Belongs to the universal stress protein A family.</text>
</comment>
<name>A0A318LSF4_9PSEU</name>
<reference evidence="5 6" key="1">
    <citation type="submission" date="2016-07" db="EMBL/GenBank/DDBJ databases">
        <title>Draft genome sequence of Prauserella sp. YIM 121212, isolated from alkaline soil.</title>
        <authorList>
            <person name="Ruckert C."/>
            <person name="Albersmeier A."/>
            <person name="Jiang C.-L."/>
            <person name="Jiang Y."/>
            <person name="Kalinowski J."/>
            <person name="Schneider O."/>
            <person name="Winkler A."/>
            <person name="Zotchev S.B."/>
        </authorList>
    </citation>
    <scope>NUCLEOTIDE SEQUENCE [LARGE SCALE GENOMIC DNA]</scope>
    <source>
        <strain evidence="5 6">YIM 121212</strain>
    </source>
</reference>
<protein>
    <submittedName>
        <fullName evidence="5">Universal stress protein</fullName>
    </submittedName>
</protein>
<dbReference type="GO" id="GO:0005524">
    <property type="term" value="F:ATP binding"/>
    <property type="evidence" value="ECO:0007669"/>
    <property type="project" value="UniProtKB-KW"/>
</dbReference>
<keyword evidence="6" id="KW-1185">Reference proteome</keyword>
<dbReference type="RefSeq" id="WP_110336554.1">
    <property type="nucleotide sequence ID" value="NZ_MASU01000005.1"/>
</dbReference>
<dbReference type="SUPFAM" id="SSF52402">
    <property type="entry name" value="Adenine nucleotide alpha hydrolases-like"/>
    <property type="match status" value="2"/>
</dbReference>
<accession>A0A318LSF4</accession>
<dbReference type="PANTHER" id="PTHR46268:SF27">
    <property type="entry name" value="UNIVERSAL STRESS PROTEIN RV2623"/>
    <property type="match status" value="1"/>
</dbReference>
<evidence type="ECO:0000256" key="3">
    <source>
        <dbReference type="ARBA" id="ARBA00022840"/>
    </source>
</evidence>
<dbReference type="InterPro" id="IPR014729">
    <property type="entry name" value="Rossmann-like_a/b/a_fold"/>
</dbReference>
<dbReference type="AlphaFoldDB" id="A0A318LSF4"/>
<sequence>MTAAGNAPVLVGVDGSESALRATAWAARAAALHHVPLKIVAALTVAAPYGAGVGLAPGYFDGLEEEGRRRLAEAADVAAKAAAGLGELTVTTECLLGGAIPVLREQAARARMLVVGTRGLGEFTGTFVGSVAIALVSHGPCPVVVVRGRTPGAEPPAEGPVVVGVDGSPLSDAAVAAAFEEASLRNCPLVAVHAWSDVPLVSAFGSFADNAPWDEIETAEHVVLAERLAGWRERYPDVTVKRVVTRDRPAHSLLRLAERAQLVVVGTRGRGGFSGLLLGSTSNALVYSAPCPVLIVRAAPAGERPRTSTKERT</sequence>
<dbReference type="Proteomes" id="UP000247892">
    <property type="component" value="Unassembled WGS sequence"/>
</dbReference>
<evidence type="ECO:0000313" key="6">
    <source>
        <dbReference type="Proteomes" id="UP000247892"/>
    </source>
</evidence>
<comment type="caution">
    <text evidence="5">The sequence shown here is derived from an EMBL/GenBank/DDBJ whole genome shotgun (WGS) entry which is preliminary data.</text>
</comment>
<organism evidence="5 6">
    <name type="scientific">Prauserella flavalba</name>
    <dbReference type="NCBI Taxonomy" id="1477506"/>
    <lineage>
        <taxon>Bacteria</taxon>
        <taxon>Bacillati</taxon>
        <taxon>Actinomycetota</taxon>
        <taxon>Actinomycetes</taxon>
        <taxon>Pseudonocardiales</taxon>
        <taxon>Pseudonocardiaceae</taxon>
        <taxon>Prauserella</taxon>
    </lineage>
</organism>
<keyword evidence="3" id="KW-0067">ATP-binding</keyword>
<evidence type="ECO:0000259" key="4">
    <source>
        <dbReference type="Pfam" id="PF00582"/>
    </source>
</evidence>
<dbReference type="Gene3D" id="3.40.50.620">
    <property type="entry name" value="HUPs"/>
    <property type="match status" value="2"/>
</dbReference>
<feature type="domain" description="UspA" evidence="4">
    <location>
        <begin position="160"/>
        <end position="297"/>
    </location>
</feature>
<evidence type="ECO:0000313" key="5">
    <source>
        <dbReference type="EMBL" id="PXY36540.1"/>
    </source>
</evidence>
<gene>
    <name evidence="5" type="ORF">BA062_14245</name>
</gene>
<dbReference type="PANTHER" id="PTHR46268">
    <property type="entry name" value="STRESS RESPONSE PROTEIN NHAX"/>
    <property type="match status" value="1"/>
</dbReference>